<evidence type="ECO:0000313" key="3">
    <source>
        <dbReference type="Proteomes" id="UP000535937"/>
    </source>
</evidence>
<dbReference type="SMART" id="SM00912">
    <property type="entry name" value="Haemagg_act"/>
    <property type="match status" value="1"/>
</dbReference>
<dbReference type="Proteomes" id="UP000535937">
    <property type="component" value="Unassembled WGS sequence"/>
</dbReference>
<dbReference type="InterPro" id="IPR011050">
    <property type="entry name" value="Pectin_lyase_fold/virulence"/>
</dbReference>
<dbReference type="InterPro" id="IPR011493">
    <property type="entry name" value="GLUG"/>
</dbReference>
<dbReference type="InterPro" id="IPR041248">
    <property type="entry name" value="YDG"/>
</dbReference>
<name>A0A7W4WEI2_9GAMM</name>
<gene>
    <name evidence="2" type="ORF">FHS09_003626</name>
</gene>
<reference evidence="2 3" key="1">
    <citation type="submission" date="2020-08" db="EMBL/GenBank/DDBJ databases">
        <title>Genomic Encyclopedia of Type Strains, Phase III (KMG-III): the genomes of soil and plant-associated and newly described type strains.</title>
        <authorList>
            <person name="Whitman W."/>
        </authorList>
    </citation>
    <scope>NUCLEOTIDE SEQUENCE [LARGE SCALE GENOMIC DNA]</scope>
    <source>
        <strain evidence="2 3">CECT 8799</strain>
    </source>
</reference>
<dbReference type="Gene3D" id="2.160.20.10">
    <property type="entry name" value="Single-stranded right-handed beta-helix, Pectin lyase-like"/>
    <property type="match status" value="1"/>
</dbReference>
<evidence type="ECO:0000313" key="2">
    <source>
        <dbReference type="EMBL" id="MBB3062777.1"/>
    </source>
</evidence>
<accession>A0A7W4WEI2</accession>
<protein>
    <submittedName>
        <fullName evidence="2">Filamentous hemagglutinin family protein</fullName>
    </submittedName>
</protein>
<comment type="caution">
    <text evidence="2">The sequence shown here is derived from an EMBL/GenBank/DDBJ whole genome shotgun (WGS) entry which is preliminary data.</text>
</comment>
<dbReference type="Gene3D" id="2.160.20.110">
    <property type="match status" value="5"/>
</dbReference>
<dbReference type="RefSeq" id="WP_183462370.1">
    <property type="nucleotide sequence ID" value="NZ_JACHWZ010000020.1"/>
</dbReference>
<dbReference type="InterPro" id="IPR012334">
    <property type="entry name" value="Pectin_lyas_fold"/>
</dbReference>
<dbReference type="Pfam" id="PF05860">
    <property type="entry name" value="TPS"/>
    <property type="match status" value="1"/>
</dbReference>
<feature type="domain" description="Filamentous haemagglutinin FhaB/tRNA nuclease CdiA-like TPS" evidence="1">
    <location>
        <begin position="62"/>
        <end position="174"/>
    </location>
</feature>
<evidence type="ECO:0000259" key="1">
    <source>
        <dbReference type="SMART" id="SM00912"/>
    </source>
</evidence>
<dbReference type="Pfam" id="PF07581">
    <property type="entry name" value="Glug"/>
    <property type="match status" value="13"/>
</dbReference>
<dbReference type="InterPro" id="IPR041286">
    <property type="entry name" value="MBG_2"/>
</dbReference>
<dbReference type="SUPFAM" id="SSF51126">
    <property type="entry name" value="Pectin lyase-like"/>
    <property type="match status" value="1"/>
</dbReference>
<dbReference type="Pfam" id="PF18676">
    <property type="entry name" value="MBG_2"/>
    <property type="match status" value="2"/>
</dbReference>
<dbReference type="NCBIfam" id="TIGR01901">
    <property type="entry name" value="adhes_NPXG"/>
    <property type="match status" value="1"/>
</dbReference>
<dbReference type="InterPro" id="IPR037160">
    <property type="entry name" value="DNA_Pol_thumb_sf"/>
</dbReference>
<proteinExistence type="predicted"/>
<dbReference type="Gene3D" id="3.30.210.10">
    <property type="entry name" value="DNA polymerase, thumb domain"/>
    <property type="match status" value="2"/>
</dbReference>
<dbReference type="Pfam" id="PF13018">
    <property type="entry name" value="ESPR"/>
    <property type="match status" value="1"/>
</dbReference>
<keyword evidence="3" id="KW-1185">Reference proteome</keyword>
<dbReference type="Pfam" id="PF18657">
    <property type="entry name" value="YDG"/>
    <property type="match status" value="3"/>
</dbReference>
<dbReference type="InterPro" id="IPR008638">
    <property type="entry name" value="FhaB/CdiA-like_TPS"/>
</dbReference>
<sequence length="2718" mass="272374">MNRTYKVIWNTSRNTWMAAGELAKAQGKSKSAISSTSSPSAPRIGTLLLAAGLSVPALPALAEELPGSGTISAGSGSISSDGTDMMVTQSSERMSVNWLSFSIGEGNSVTFDQPSTSSIALNRVTGSDVSTIQGALNANGRVFLINPNGVLFNPTAQVNVGGLVASTLELSDEDFLAGHHTFEGDSTAAITNEGTIRAAQGGAVALVAARIVNEGAIEAPGGTVALGSGSRVTLDLGGPVKLQVEKGALDGLIEQGGAIRAGGGQVYLTAKAADGLASSVINHTGVTEARTLASGENGEIVLLGDMDNGEVNVAGTLDASAPDGGDGGFIETSAAKVRVADGTAITTLAADGATGTWLIDPKDYTIAASGGDITGATLSSQLGSSGVMIESVNGAADGNGDIFVNDTVSWSANALVLRADRNIEINAEMNASDSAGLALEYNRAGGGGDYFVNAPVNLASSGNFSTKDGSADSVQYIIITDLGEQGSTEADLQGMSNNPSFNYVLGADIDAGDTAGWNAGAGFEPVGTGTAGNAFTGRFDGLGHTISDLTINRPDTNQVGLFGVTRGATLRNVGLVGGSVTGGAFDVGGLVGVNGNSSSISNAYTTGRVTGDANVGGLVGSNNGSSISNAYTTGSVMGNVEFVGGLVGLNDDSSIINAYATGNVTGAFGVGGLVGWNNASTISNAYVTGSVTGDNDVGGLMGRNGPGSTVTDSYWNTDTSNQSFGIGSDPDNQTVTGLTTAQMLNAASFDGFDFTTTWSIKEGQTSPYIASHTRHSVLLSDSEAYLSVKTLDELQAMNSDLSGNYVLFNDIDAGDTAGWNAGAGFEPVGTGTSGSEFTGRFDGLGHNIGDLTINRDSTTGVGLFGFTSGATLRNVGLVGGSVTGQTNVGALVGRSSSSTISNAYATGSVTGRFYVGGLVGMNFQSSISNAYATGSVSSLFLGAGGLVGWNKSSAISNAYATNSVKGNDFVGGLVGENEDHSTISNAYATGSVTGDTSVGGLIGDNDFSSLVSNSYWNTETSGQSAGIGADDNNQTVTGLTTADMLNAANFGGFDFAASWSIKEGQTSPYITANARHSVLLSDGAAYLSVKTLDELQAMNSDLSGNYVLFNDIDAGDTASWNAGQGFAPVGTASFIGENPFTGRFDGLGHTISDLTIAASDDIGVGLFGATDGATLRNVGLVGGNVTGNGWVGSLVGWNLSSTISNAYATGSVTGATDVGGLVGLNDGSTISNAYATGWVAGTGFDPDTSGRVGGLVGQNTNASEIRDAYATGTVEGAGEIGGLVGLNDSSTISGAYATGTLRGLRDLGGLVGRSISSGISNAYATGSVGVESVSINVGGLVGVNDGSTISNAYATGSVKGVEVVGGLVGENVDSTVTNSYWNTETSEHASGIGTDNNGQTVTGLTTADMLNAANFGGFDFAATWSIKEGQTSPYITSHTRHSVLLSDGAAYLSVKTLDELQAMNSDLAGNYVLFNDIEAGETASWNAGEGFDPVGTADAFNEFTGRFDGLDHTISDLTIDRPDTDSVGLFGAINGAILRNIGLVGGSVTGNGRVGGLVGQSSFSSSISNVYTTGNVSGRRDTGGLVGRNFESDISNSYTTGSVTGTGTGLETGSSIGGLVGSNKSSTISDAYATGSVSGNSIHVGGLVGENDDSTIDNAYATGSVSGLSQVGGLVGLNYYSNDSSTISNAYATGSVTAEDVDNLFANSRAGGLVGENRGSGIINAYATGNVTGNLRSVGGLVGLNTGSSTISNTYATGSVAGSSNVGGLVGSNDSSTIANSYWNAQTSSQSSGIGSDNNGQPTTGLSTAEMLNAGNFGFDFDNTWSIKEGQTSPYITSHTRHSVLLSDGAAYLSVKTLDELQAMNSDLAGNYVLFNDIDAGDTASWNGETGFDPVGNDGNAFTGRFDGLGHTVSDLTIDRPDTDYVGLFGYTSGATLRNVGLVGGSVTGKDFVGGLAGRNGRSSSISNAYTTGSVVGSGDYVGGLAGINSNSTISNAYATGSVRGGGKNIGGLAGGNVVSTISNAYASGSVTGDSGVGGLVGRNDQAAISNAYANGSVSGNTKVGGLVGDRSLILTSVRDSYWNTETSGQGSSAGGTGLTTAEMQNPFTFIDAGWDFETVWGKSSNSDTPENSGYMMLREVGVSSDALYDDYVKLSGNTSKTYGDANPALAGITLDGLGTDNVSLEWDSAITNTTDAGTYAYSGAGVLDVTTVSANGVYVDYGAGNLTIDKAALTVTANDAGKTYDGQAFNGGNGVTYAGFVANEDESVLGGSLSFGGTAQNAVNAGSYTLIAAGLSSDNYVIDYANGTLTVNQATIANITGITAEHKTYDGTTDATLDASGAGFTGIVSGDTLTVATATGAFADKNAGSGKTVNISGLTLGGDDAGNYRLDSDTATTTADIDKATIANITGITAGDKIYDGTTDATLVASRVGFDGMVSGDTLIIDVDAATGTFADKNAGSGKTVNITGLILGGDDAGNYTLAGDTTTTADINKATIANITGITAEDKTYDGTTDATLDASGAGFTGIISGDTLTVATATGAFADKNVGSGKTVTIGGLTLGGDDAGNYTLADDASTTAADIDRAALSITANDADKSYDGQAFTGGNGVSYAGFVAGEDERVLGGGLSFGGTAQGAVDAGTYTLTASGFTSDNYDIAYNNGTLTVSSSVSAPADAIIKQTLEFASSAVLPHDVRKIFVDGTGIRVWGSEFDDGEEDQ</sequence>
<organism evidence="2 3">
    <name type="scientific">Microbulbifer rhizosphaerae</name>
    <dbReference type="NCBI Taxonomy" id="1562603"/>
    <lineage>
        <taxon>Bacteria</taxon>
        <taxon>Pseudomonadati</taxon>
        <taxon>Pseudomonadota</taxon>
        <taxon>Gammaproteobacteria</taxon>
        <taxon>Cellvibrionales</taxon>
        <taxon>Microbulbiferaceae</taxon>
        <taxon>Microbulbifer</taxon>
    </lineage>
</organism>
<dbReference type="EMBL" id="JACHWZ010000020">
    <property type="protein sequence ID" value="MBB3062777.1"/>
    <property type="molecule type" value="Genomic_DNA"/>
</dbReference>
<dbReference type="InterPro" id="IPR024973">
    <property type="entry name" value="ESPR"/>
</dbReference>